<dbReference type="AlphaFoldDB" id="A0A315Z6P5"/>
<dbReference type="GO" id="GO:0047372">
    <property type="term" value="F:monoacylglycerol lipase activity"/>
    <property type="evidence" value="ECO:0007669"/>
    <property type="project" value="TreeGrafter"/>
</dbReference>
<keyword evidence="2 3" id="KW-0443">Lipid metabolism</keyword>
<dbReference type="EMBL" id="QGDO01000007">
    <property type="protein sequence ID" value="PWJ38640.1"/>
    <property type="molecule type" value="Genomic_DNA"/>
</dbReference>
<dbReference type="PANTHER" id="PTHR32176:SF92">
    <property type="entry name" value="XYLOSE ISOMERASE"/>
    <property type="match status" value="1"/>
</dbReference>
<dbReference type="Proteomes" id="UP000245535">
    <property type="component" value="Unassembled WGS sequence"/>
</dbReference>
<accession>A0A315Z6P5</accession>
<name>A0A315Z6P5_SEDFL</name>
<dbReference type="GO" id="GO:0016042">
    <property type="term" value="P:lipid catabolic process"/>
    <property type="evidence" value="ECO:0007669"/>
    <property type="project" value="UniProtKB-UniRule"/>
</dbReference>
<dbReference type="RefSeq" id="WP_109621895.1">
    <property type="nucleotide sequence ID" value="NZ_QGDO01000007.1"/>
</dbReference>
<dbReference type="OrthoDB" id="9807112at2"/>
<evidence type="ECO:0000256" key="3">
    <source>
        <dbReference type="PROSITE-ProRule" id="PRU01161"/>
    </source>
</evidence>
<evidence type="ECO:0000313" key="6">
    <source>
        <dbReference type="Proteomes" id="UP000245535"/>
    </source>
</evidence>
<dbReference type="InterPro" id="IPR016035">
    <property type="entry name" value="Acyl_Trfase/lysoPLipase"/>
</dbReference>
<gene>
    <name evidence="5" type="ORF">BC781_107231</name>
</gene>
<reference evidence="5 6" key="1">
    <citation type="submission" date="2018-03" db="EMBL/GenBank/DDBJ databases">
        <title>Genomic Encyclopedia of Archaeal and Bacterial Type Strains, Phase II (KMG-II): from individual species to whole genera.</title>
        <authorList>
            <person name="Goeker M."/>
        </authorList>
    </citation>
    <scope>NUCLEOTIDE SEQUENCE [LARGE SCALE GENOMIC DNA]</scope>
    <source>
        <strain evidence="5 6">DSM 28229</strain>
    </source>
</reference>
<protein>
    <submittedName>
        <fullName evidence="5">Patatin-like phospholipase/acyl hydrolase</fullName>
    </submittedName>
</protein>
<feature type="active site" description="Nucleophile" evidence="3">
    <location>
        <position position="53"/>
    </location>
</feature>
<organism evidence="5 6">
    <name type="scientific">Sediminitomix flava</name>
    <dbReference type="NCBI Taxonomy" id="379075"/>
    <lineage>
        <taxon>Bacteria</taxon>
        <taxon>Pseudomonadati</taxon>
        <taxon>Bacteroidota</taxon>
        <taxon>Cytophagia</taxon>
        <taxon>Cytophagales</taxon>
        <taxon>Flammeovirgaceae</taxon>
        <taxon>Sediminitomix</taxon>
    </lineage>
</organism>
<comment type="caution">
    <text evidence="3">Lacks conserved residue(s) required for the propagation of feature annotation.</text>
</comment>
<comment type="similarity">
    <text evidence="1">Belongs to the patatin family.</text>
</comment>
<keyword evidence="3" id="KW-0442">Lipid degradation</keyword>
<dbReference type="GO" id="GO:0004620">
    <property type="term" value="F:phospholipase activity"/>
    <property type="evidence" value="ECO:0007669"/>
    <property type="project" value="TreeGrafter"/>
</dbReference>
<keyword evidence="6" id="KW-1185">Reference proteome</keyword>
<dbReference type="Pfam" id="PF01734">
    <property type="entry name" value="Patatin"/>
    <property type="match status" value="1"/>
</dbReference>
<dbReference type="PANTHER" id="PTHR32176">
    <property type="entry name" value="XYLOSE ISOMERASE"/>
    <property type="match status" value="1"/>
</dbReference>
<comment type="caution">
    <text evidence="5">The sequence shown here is derived from an EMBL/GenBank/DDBJ whole genome shotgun (WGS) entry which is preliminary data.</text>
</comment>
<keyword evidence="3 5" id="KW-0378">Hydrolase</keyword>
<dbReference type="SUPFAM" id="SSF52151">
    <property type="entry name" value="FabD/lysophospholipase-like"/>
    <property type="match status" value="1"/>
</dbReference>
<dbReference type="InterPro" id="IPR002641">
    <property type="entry name" value="PNPLA_dom"/>
</dbReference>
<feature type="active site" description="Proton acceptor" evidence="3">
    <location>
        <position position="200"/>
    </location>
</feature>
<evidence type="ECO:0000256" key="1">
    <source>
        <dbReference type="ARBA" id="ARBA00010240"/>
    </source>
</evidence>
<feature type="domain" description="PNPLA" evidence="4">
    <location>
        <begin position="10"/>
        <end position="213"/>
    </location>
</feature>
<evidence type="ECO:0000313" key="5">
    <source>
        <dbReference type="EMBL" id="PWJ38640.1"/>
    </source>
</evidence>
<feature type="short sequence motif" description="GXGXXG" evidence="3">
    <location>
        <begin position="14"/>
        <end position="19"/>
    </location>
</feature>
<evidence type="ECO:0000256" key="2">
    <source>
        <dbReference type="ARBA" id="ARBA00023098"/>
    </source>
</evidence>
<dbReference type="PROSITE" id="PS51635">
    <property type="entry name" value="PNPLA"/>
    <property type="match status" value="1"/>
</dbReference>
<proteinExistence type="inferred from homology"/>
<sequence>MSPSKKIRILSIDGGGIRGVIPAFTVKYIEDYLKSRVPNTTIADYFDLIAGTSTGGILTCIYLTPEERKSKKAKYNATDALDFYIKEGYNIFNAAKEKNIKRFWGLKSAAKYRSDNIENIFLRVFGDTHVSDLIKPSLITTYNMDTKTAFFFTSHCDTEYRDFYVRDAARSTSSAPTYFNPPKIKNLAPKASMEYLMNLDGSVFATNPSMCAYAEARKTNFQDRGINQPTASQISILSLGTGAGFDLIGKEKSNQWNLLKWAESIPEIMMEGSCETVDFQMQQLYKTLKEEQSTGYLRLNLPIEFRKFSPDIADASSKNIQALLDSAKKGVDYARENQNLDGFLDKLLE</sequence>
<dbReference type="Gene3D" id="3.40.1090.10">
    <property type="entry name" value="Cytosolic phospholipase A2 catalytic domain"/>
    <property type="match status" value="1"/>
</dbReference>
<evidence type="ECO:0000259" key="4">
    <source>
        <dbReference type="PROSITE" id="PS51635"/>
    </source>
</evidence>
<feature type="short sequence motif" description="GXSXG" evidence="3">
    <location>
        <begin position="51"/>
        <end position="55"/>
    </location>
</feature>